<evidence type="ECO:0000313" key="2">
    <source>
        <dbReference type="EMBL" id="CAL6067574.1"/>
    </source>
</evidence>
<dbReference type="EMBL" id="CATOUU010001142">
    <property type="protein sequence ID" value="CAI9974342.1"/>
    <property type="molecule type" value="Genomic_DNA"/>
</dbReference>
<proteinExistence type="predicted"/>
<gene>
    <name evidence="2" type="ORF">HINF_LOCUS53089</name>
    <name evidence="1" type="ORF">HINF_LOCUS61987</name>
</gene>
<comment type="caution">
    <text evidence="1">The sequence shown here is derived from an EMBL/GenBank/DDBJ whole genome shotgun (WGS) entry which is preliminary data.</text>
</comment>
<keyword evidence="3" id="KW-1185">Reference proteome</keyword>
<organism evidence="1">
    <name type="scientific">Hexamita inflata</name>
    <dbReference type="NCBI Taxonomy" id="28002"/>
    <lineage>
        <taxon>Eukaryota</taxon>
        <taxon>Metamonada</taxon>
        <taxon>Diplomonadida</taxon>
        <taxon>Hexamitidae</taxon>
        <taxon>Hexamitinae</taxon>
        <taxon>Hexamita</taxon>
    </lineage>
</organism>
<evidence type="ECO:0000313" key="3">
    <source>
        <dbReference type="Proteomes" id="UP001642409"/>
    </source>
</evidence>
<accession>A0AA86RLZ5</accession>
<name>A0AA86RLZ5_9EUKA</name>
<protein>
    <submittedName>
        <fullName evidence="2">Hypothetical_protein</fullName>
    </submittedName>
</protein>
<dbReference type="Proteomes" id="UP001642409">
    <property type="component" value="Unassembled WGS sequence"/>
</dbReference>
<reference evidence="2 3" key="2">
    <citation type="submission" date="2024-07" db="EMBL/GenBank/DDBJ databases">
        <authorList>
            <person name="Akdeniz Z."/>
        </authorList>
    </citation>
    <scope>NUCLEOTIDE SEQUENCE [LARGE SCALE GENOMIC DNA]</scope>
</reference>
<evidence type="ECO:0000313" key="1">
    <source>
        <dbReference type="EMBL" id="CAI9974342.1"/>
    </source>
</evidence>
<sequence>MLVKQRSVIPVFTPRLSQCFHKLQKCYQNRLFVKKTVKMFIVHCLMLISSSQFYKCTQKISKYFSQKFMVQLSVTYVSNVKITPLFQRKLKLFYMYTQKSQWFILILQQQFNGRRLSAEKTFKILIVHHLTRYMTYSEAVLDIKNFK</sequence>
<dbReference type="EMBL" id="CAXDID020000268">
    <property type="protein sequence ID" value="CAL6067574.1"/>
    <property type="molecule type" value="Genomic_DNA"/>
</dbReference>
<dbReference type="AlphaFoldDB" id="A0AA86RLZ5"/>
<reference evidence="1" key="1">
    <citation type="submission" date="2023-06" db="EMBL/GenBank/DDBJ databases">
        <authorList>
            <person name="Kurt Z."/>
        </authorList>
    </citation>
    <scope>NUCLEOTIDE SEQUENCE</scope>
</reference>